<comment type="similarity">
    <text evidence="1">Belongs to the DNA repair enzymes AP/ExoA family.</text>
</comment>
<dbReference type="GO" id="GO:0006281">
    <property type="term" value="P:DNA repair"/>
    <property type="evidence" value="ECO:0007669"/>
    <property type="project" value="InterPro"/>
</dbReference>
<protein>
    <submittedName>
        <fullName evidence="9">Exodeoxyribonuclease III</fullName>
        <ecNumber evidence="9">3.1.11.2</ecNumber>
    </submittedName>
</protein>
<dbReference type="AlphaFoldDB" id="A0A3P3EMZ7"/>
<organism evidence="9 10">
    <name type="scientific">Variovorax beijingensis</name>
    <dbReference type="NCBI Taxonomy" id="2496117"/>
    <lineage>
        <taxon>Bacteria</taxon>
        <taxon>Pseudomonadati</taxon>
        <taxon>Pseudomonadota</taxon>
        <taxon>Betaproteobacteria</taxon>
        <taxon>Burkholderiales</taxon>
        <taxon>Comamonadaceae</taxon>
        <taxon>Variovorax</taxon>
    </lineage>
</organism>
<dbReference type="GO" id="GO:0008311">
    <property type="term" value="F:double-stranded DNA 3'-5' DNA exonuclease activity"/>
    <property type="evidence" value="ECO:0007669"/>
    <property type="project" value="UniProtKB-EC"/>
</dbReference>
<dbReference type="InterPro" id="IPR036691">
    <property type="entry name" value="Endo/exonu/phosph_ase_sf"/>
</dbReference>
<dbReference type="PANTHER" id="PTHR43250">
    <property type="entry name" value="EXODEOXYRIBONUCLEASE III"/>
    <property type="match status" value="1"/>
</dbReference>
<dbReference type="EMBL" id="RQXU01000008">
    <property type="protein sequence ID" value="RRH87627.1"/>
    <property type="molecule type" value="Genomic_DNA"/>
</dbReference>
<feature type="site" description="Transition state stabilizer" evidence="7">
    <location>
        <position position="149"/>
    </location>
</feature>
<feature type="site" description="Interaction with DNA substrate" evidence="7">
    <location>
        <position position="248"/>
    </location>
</feature>
<evidence type="ECO:0000256" key="1">
    <source>
        <dbReference type="ARBA" id="ARBA00007092"/>
    </source>
</evidence>
<name>A0A3P3EMZ7_9BURK</name>
<dbReference type="Gene3D" id="3.60.10.10">
    <property type="entry name" value="Endonuclease/exonuclease/phosphatase"/>
    <property type="match status" value="1"/>
</dbReference>
<comment type="caution">
    <text evidence="9">The sequence shown here is derived from an EMBL/GenBank/DDBJ whole genome shotgun (WGS) entry which is preliminary data.</text>
</comment>
<evidence type="ECO:0000256" key="2">
    <source>
        <dbReference type="ARBA" id="ARBA00022723"/>
    </source>
</evidence>
<feature type="binding site" evidence="6">
    <location>
        <position position="34"/>
    </location>
    <ligand>
        <name>Mg(2+)</name>
        <dbReference type="ChEBI" id="CHEBI:18420"/>
        <label>1</label>
    </ligand>
</feature>
<feature type="binding site" evidence="6">
    <location>
        <position position="7"/>
    </location>
    <ligand>
        <name>Mg(2+)</name>
        <dbReference type="ChEBI" id="CHEBI:18420"/>
        <label>1</label>
    </ligand>
</feature>
<dbReference type="CDD" id="cd09086">
    <property type="entry name" value="ExoIII-like_AP-endo"/>
    <property type="match status" value="1"/>
</dbReference>
<reference evidence="9 10" key="1">
    <citation type="submission" date="2018-11" db="EMBL/GenBank/DDBJ databases">
        <title>The genome of Variovorax sp T529.</title>
        <authorList>
            <person name="Gao J."/>
        </authorList>
    </citation>
    <scope>NUCLEOTIDE SEQUENCE [LARGE SCALE GENOMIC DNA]</scope>
    <source>
        <strain evidence="9 10">T529</strain>
    </source>
</reference>
<gene>
    <name evidence="9" type="primary">xth</name>
    <name evidence="9" type="ORF">EH244_16385</name>
</gene>
<evidence type="ECO:0000256" key="6">
    <source>
        <dbReference type="PIRSR" id="PIRSR604808-2"/>
    </source>
</evidence>
<dbReference type="PROSITE" id="PS51435">
    <property type="entry name" value="AP_NUCLEASE_F1_4"/>
    <property type="match status" value="1"/>
</dbReference>
<dbReference type="InterPro" id="IPR005135">
    <property type="entry name" value="Endo/exonuclease/phosphatase"/>
</dbReference>
<dbReference type="NCBIfam" id="TIGR00633">
    <property type="entry name" value="xth"/>
    <property type="match status" value="1"/>
</dbReference>
<evidence type="ECO:0000313" key="10">
    <source>
        <dbReference type="Proteomes" id="UP000271590"/>
    </source>
</evidence>
<feature type="active site" description="Proton donor/acceptor" evidence="5">
    <location>
        <position position="147"/>
    </location>
</feature>
<dbReference type="SUPFAM" id="SSF56219">
    <property type="entry name" value="DNase I-like"/>
    <property type="match status" value="1"/>
</dbReference>
<evidence type="ECO:0000256" key="7">
    <source>
        <dbReference type="PIRSR" id="PIRSR604808-3"/>
    </source>
</evidence>
<evidence type="ECO:0000256" key="4">
    <source>
        <dbReference type="ARBA" id="ARBA00022842"/>
    </source>
</evidence>
<feature type="binding site" evidence="6">
    <location>
        <position position="149"/>
    </location>
    <ligand>
        <name>Mg(2+)</name>
        <dbReference type="ChEBI" id="CHEBI:18420"/>
        <label>1</label>
    </ligand>
</feature>
<feature type="active site" description="Proton acceptor" evidence="5">
    <location>
        <position position="248"/>
    </location>
</feature>
<sequence>MKIATFNVNGINSRLALVLAWLAESRPDVACLQELKSPDPNFPAAAIRDAGYGVLFHGQRAWNGVAILARGTEPIETGRGLDGNSEDSQSRYLEAVVSGVIVGCLYLPNGNPQPGPKFDYKLEWFERLIAHARLLCGCGMPAVLAGDFNVVPTDADIYNPASWRDDALLQPESRAAFARLLEQGWTDAIRARHPDEPIYTYWDYWRNRWPRNAGLRIDHLLLNRELAPLLADANVDREVRGRPGASDHAPVWARLDLPAG</sequence>
<dbReference type="RefSeq" id="WP_124959400.1">
    <property type="nucleotide sequence ID" value="NZ_RQXU01000008.1"/>
</dbReference>
<dbReference type="NCBIfam" id="TIGR00195">
    <property type="entry name" value="exoDNase_III"/>
    <property type="match status" value="1"/>
</dbReference>
<feature type="active site" evidence="5">
    <location>
        <position position="106"/>
    </location>
</feature>
<keyword evidence="3 9" id="KW-0378">Hydrolase</keyword>
<keyword evidence="4 6" id="KW-0460">Magnesium</keyword>
<evidence type="ECO:0000256" key="5">
    <source>
        <dbReference type="PIRSR" id="PIRSR604808-1"/>
    </source>
</evidence>
<dbReference type="GO" id="GO:0046872">
    <property type="term" value="F:metal ion binding"/>
    <property type="evidence" value="ECO:0007669"/>
    <property type="project" value="UniProtKB-KW"/>
</dbReference>
<accession>A0A3P3EMZ7</accession>
<dbReference type="InterPro" id="IPR004808">
    <property type="entry name" value="AP_endonuc_1"/>
</dbReference>
<dbReference type="Proteomes" id="UP000271590">
    <property type="component" value="Unassembled WGS sequence"/>
</dbReference>
<feature type="site" description="Important for catalytic activity" evidence="7">
    <location>
        <position position="218"/>
    </location>
</feature>
<evidence type="ECO:0000256" key="3">
    <source>
        <dbReference type="ARBA" id="ARBA00022801"/>
    </source>
</evidence>
<keyword evidence="6" id="KW-0464">Manganese</keyword>
<feature type="binding site" evidence="6">
    <location>
        <position position="247"/>
    </location>
    <ligand>
        <name>Mg(2+)</name>
        <dbReference type="ChEBI" id="CHEBI:18420"/>
        <label>1</label>
    </ligand>
</feature>
<evidence type="ECO:0000313" key="9">
    <source>
        <dbReference type="EMBL" id="RRH87627.1"/>
    </source>
</evidence>
<feature type="binding site" evidence="6">
    <location>
        <position position="147"/>
    </location>
    <ligand>
        <name>Mg(2+)</name>
        <dbReference type="ChEBI" id="CHEBI:18420"/>
        <label>1</label>
    </ligand>
</feature>
<comment type="cofactor">
    <cofactor evidence="6">
        <name>Mg(2+)</name>
        <dbReference type="ChEBI" id="CHEBI:18420"/>
    </cofactor>
    <cofactor evidence="6">
        <name>Mn(2+)</name>
        <dbReference type="ChEBI" id="CHEBI:29035"/>
    </cofactor>
    <text evidence="6">Probably binds two magnesium or manganese ions per subunit.</text>
</comment>
<dbReference type="PANTHER" id="PTHR43250:SF1">
    <property type="entry name" value="EXODEOXYRIBONUCLEASE III"/>
    <property type="match status" value="1"/>
</dbReference>
<dbReference type="Pfam" id="PF03372">
    <property type="entry name" value="Exo_endo_phos"/>
    <property type="match status" value="1"/>
</dbReference>
<dbReference type="InterPro" id="IPR037493">
    <property type="entry name" value="ExoIII-like"/>
</dbReference>
<proteinExistence type="inferred from homology"/>
<evidence type="ECO:0000259" key="8">
    <source>
        <dbReference type="Pfam" id="PF03372"/>
    </source>
</evidence>
<feature type="domain" description="Endonuclease/exonuclease/phosphatase" evidence="8">
    <location>
        <begin position="4"/>
        <end position="248"/>
    </location>
</feature>
<dbReference type="EC" id="3.1.11.2" evidence="9"/>
<keyword evidence="2 6" id="KW-0479">Metal-binding</keyword>
<feature type="binding site" evidence="6">
    <location>
        <position position="248"/>
    </location>
    <ligand>
        <name>Mg(2+)</name>
        <dbReference type="ChEBI" id="CHEBI:18420"/>
        <label>1</label>
    </ligand>
</feature>